<sequence length="243" mass="26822">MRAIGIQGLRGGVGTTSMVAMLADALLDSGQRVLVIDLNTSDMLRLHFNVSFEDPTGWAHGQQIGESWNEHAFEITQGLTLIPFGRFGLIDHDLSLQATAQTGSLNWLKDLVRLQPSPDWILIGVPCHLATQEALETVLDLRIVVASVDVACHILLAQTSWPARARLLANMQDPSRDLPNDLIVDWTARYHDRLLPVTVKRDECVHEALALMTPVTRAFPDCSASLDAQSLATWLQLHVKARP</sequence>
<dbReference type="Gene3D" id="3.40.50.300">
    <property type="entry name" value="P-loop containing nucleotide triphosphate hydrolases"/>
    <property type="match status" value="1"/>
</dbReference>
<protein>
    <submittedName>
        <fullName evidence="1">Cellulose synthase operon protein YhjQ</fullName>
    </submittedName>
</protein>
<dbReference type="InterPro" id="IPR017746">
    <property type="entry name" value="Cellulose_synthase_operon_BcsQ"/>
</dbReference>
<dbReference type="NCBIfam" id="TIGR03371">
    <property type="entry name" value="cellulose_yhjQ"/>
    <property type="match status" value="1"/>
</dbReference>
<dbReference type="SUPFAM" id="SSF52540">
    <property type="entry name" value="P-loop containing nucleoside triphosphate hydrolases"/>
    <property type="match status" value="1"/>
</dbReference>
<reference evidence="1 2" key="1">
    <citation type="submission" date="2018-04" db="EMBL/GenBank/DDBJ databases">
        <title>Bordetella sp. HZ20 isolated from seawater.</title>
        <authorList>
            <person name="Sun C."/>
        </authorList>
    </citation>
    <scope>NUCLEOTIDE SEQUENCE [LARGE SCALE GENOMIC DNA]</scope>
    <source>
        <strain evidence="1 2">HZ20</strain>
    </source>
</reference>
<organism evidence="1 2">
    <name type="scientific">Orrella marina</name>
    <dbReference type="NCBI Taxonomy" id="2163011"/>
    <lineage>
        <taxon>Bacteria</taxon>
        <taxon>Pseudomonadati</taxon>
        <taxon>Pseudomonadota</taxon>
        <taxon>Betaproteobacteria</taxon>
        <taxon>Burkholderiales</taxon>
        <taxon>Alcaligenaceae</taxon>
        <taxon>Orrella</taxon>
    </lineage>
</organism>
<proteinExistence type="predicted"/>
<dbReference type="EMBL" id="CP028901">
    <property type="protein sequence ID" value="AWB34822.1"/>
    <property type="molecule type" value="Genomic_DNA"/>
</dbReference>
<dbReference type="CDD" id="cd01983">
    <property type="entry name" value="SIMIBI"/>
    <property type="match status" value="1"/>
</dbReference>
<dbReference type="Proteomes" id="UP000244571">
    <property type="component" value="Chromosome"/>
</dbReference>
<dbReference type="Pfam" id="PF06564">
    <property type="entry name" value="CBP_BcsQ"/>
    <property type="match status" value="1"/>
</dbReference>
<dbReference type="AlphaFoldDB" id="A0A2R4XLZ4"/>
<accession>A0A2R4XLZ4</accession>
<dbReference type="OrthoDB" id="5288747at2"/>
<keyword evidence="2" id="KW-1185">Reference proteome</keyword>
<evidence type="ECO:0000313" key="1">
    <source>
        <dbReference type="EMBL" id="AWB34822.1"/>
    </source>
</evidence>
<dbReference type="RefSeq" id="WP_108622232.1">
    <property type="nucleotide sequence ID" value="NZ_CP028901.1"/>
</dbReference>
<evidence type="ECO:0000313" key="2">
    <source>
        <dbReference type="Proteomes" id="UP000244571"/>
    </source>
</evidence>
<name>A0A2R4XLZ4_9BURK</name>
<dbReference type="InterPro" id="IPR027417">
    <property type="entry name" value="P-loop_NTPase"/>
</dbReference>
<dbReference type="KEGG" id="boz:DBV39_15035"/>
<gene>
    <name evidence="1" type="primary">yhjQ</name>
    <name evidence="1" type="ORF">DBV39_15035</name>
</gene>